<evidence type="ECO:0000313" key="14">
    <source>
        <dbReference type="Proteomes" id="UP001327560"/>
    </source>
</evidence>
<dbReference type="Gene3D" id="1.10.10.60">
    <property type="entry name" value="Homeodomain-like"/>
    <property type="match status" value="2"/>
</dbReference>
<proteinExistence type="predicted"/>
<keyword evidence="4" id="KW-0238">DNA-binding</keyword>
<feature type="domain" description="Myb-like" evidence="11">
    <location>
        <begin position="62"/>
        <end position="112"/>
    </location>
</feature>
<evidence type="ECO:0000256" key="2">
    <source>
        <dbReference type="ARBA" id="ARBA00022737"/>
    </source>
</evidence>
<evidence type="ECO:0000256" key="5">
    <source>
        <dbReference type="ARBA" id="ARBA00023159"/>
    </source>
</evidence>
<evidence type="ECO:0000313" key="13">
    <source>
        <dbReference type="EMBL" id="WOK94272.1"/>
    </source>
</evidence>
<dbReference type="FunFam" id="1.10.10.60:FF:000302">
    <property type="entry name" value="Transcription factor TT2"/>
    <property type="match status" value="1"/>
</dbReference>
<evidence type="ECO:0000256" key="8">
    <source>
        <dbReference type="ARBA" id="ARBA00060288"/>
    </source>
</evidence>
<dbReference type="FunFam" id="1.10.10.60:FF:000001">
    <property type="entry name" value="MYB-related transcription factor"/>
    <property type="match status" value="1"/>
</dbReference>
<evidence type="ECO:0000259" key="11">
    <source>
        <dbReference type="PROSITE" id="PS50090"/>
    </source>
</evidence>
<name>A0AAQ3JQV7_9LILI</name>
<dbReference type="PANTHER" id="PTHR47999:SF86">
    <property type="entry name" value="MYB-RELATED PROTEIN MYB4-LIKE"/>
    <property type="match status" value="1"/>
</dbReference>
<evidence type="ECO:0000256" key="6">
    <source>
        <dbReference type="ARBA" id="ARBA00023163"/>
    </source>
</evidence>
<dbReference type="CDD" id="cd00167">
    <property type="entry name" value="SANT"/>
    <property type="match status" value="2"/>
</dbReference>
<dbReference type="PROSITE" id="PS51294">
    <property type="entry name" value="HTH_MYB"/>
    <property type="match status" value="2"/>
</dbReference>
<evidence type="ECO:0000256" key="4">
    <source>
        <dbReference type="ARBA" id="ARBA00023125"/>
    </source>
</evidence>
<reference evidence="13 14" key="1">
    <citation type="submission" date="2023-10" db="EMBL/GenBank/DDBJ databases">
        <title>Chromosome-scale genome assembly provides insights into flower coloration mechanisms of Canna indica.</title>
        <authorList>
            <person name="Li C."/>
        </authorList>
    </citation>
    <scope>NUCLEOTIDE SEQUENCE [LARGE SCALE GENOMIC DNA]</scope>
    <source>
        <tissue evidence="13">Flower</tissue>
    </source>
</reference>
<dbReference type="PANTHER" id="PTHR47999">
    <property type="entry name" value="TRANSCRIPTION FACTOR MYB8-RELATED-RELATED"/>
    <property type="match status" value="1"/>
</dbReference>
<evidence type="ECO:0000256" key="7">
    <source>
        <dbReference type="ARBA" id="ARBA00023242"/>
    </source>
</evidence>
<keyword evidence="3" id="KW-0805">Transcription regulation</keyword>
<feature type="domain" description="HTH myb-type" evidence="12">
    <location>
        <begin position="9"/>
        <end position="61"/>
    </location>
</feature>
<accession>A0AAQ3JQV7</accession>
<sequence length="277" mass="31563">MCRNTCCSKQGFNKGSWSATEDNILADYVRAHGEGRWAKLPKRAGLNRCPRSCRLRWLNYLRPDIKRGNISHDEEDLIIRLHNLLGNRWSLIAGRLPGRTDNEIKNYWNTVLKKKVKTQSVTSRSIMPSYKDEDRSCKSQKEIRCPEFESSSSCNEASASNLCNEELKESQAGGDLHVDASLLAPEDCDLFSPWIGLENEEQCSRYVLDLDLFDKDIRTWGLDCPLYFDYSVEISREVSDNWIGGDSIQPCGGTNLGSCTALFHSELEYFSLWSDIL</sequence>
<dbReference type="GO" id="GO:0005634">
    <property type="term" value="C:nucleus"/>
    <property type="evidence" value="ECO:0007669"/>
    <property type="project" value="UniProtKB-SubCell"/>
</dbReference>
<comment type="subcellular location">
    <subcellularLocation>
        <location evidence="1">Nucleus</location>
    </subcellularLocation>
</comment>
<protein>
    <recommendedName>
        <fullName evidence="9">Transcription factor MYB1</fullName>
    </recommendedName>
    <alternativeName>
        <fullName evidence="10">Myb-related protein 1</fullName>
    </alternativeName>
</protein>
<dbReference type="InterPro" id="IPR017930">
    <property type="entry name" value="Myb_dom"/>
</dbReference>
<dbReference type="AlphaFoldDB" id="A0AAQ3JQV7"/>
<evidence type="ECO:0000256" key="10">
    <source>
        <dbReference type="ARBA" id="ARBA00080223"/>
    </source>
</evidence>
<dbReference type="SUPFAM" id="SSF46689">
    <property type="entry name" value="Homeodomain-like"/>
    <property type="match status" value="1"/>
</dbReference>
<dbReference type="InterPro" id="IPR015495">
    <property type="entry name" value="Myb_TF_plants"/>
</dbReference>
<organism evidence="13 14">
    <name type="scientific">Canna indica</name>
    <name type="common">Indian-shot</name>
    <dbReference type="NCBI Taxonomy" id="4628"/>
    <lineage>
        <taxon>Eukaryota</taxon>
        <taxon>Viridiplantae</taxon>
        <taxon>Streptophyta</taxon>
        <taxon>Embryophyta</taxon>
        <taxon>Tracheophyta</taxon>
        <taxon>Spermatophyta</taxon>
        <taxon>Magnoliopsida</taxon>
        <taxon>Liliopsida</taxon>
        <taxon>Zingiberales</taxon>
        <taxon>Cannaceae</taxon>
        <taxon>Canna</taxon>
    </lineage>
</organism>
<keyword evidence="7" id="KW-0539">Nucleus</keyword>
<gene>
    <name evidence="13" type="ORF">Cni_G02974</name>
</gene>
<keyword evidence="14" id="KW-1185">Reference proteome</keyword>
<dbReference type="InterPro" id="IPR009057">
    <property type="entry name" value="Homeodomain-like_sf"/>
</dbReference>
<dbReference type="Proteomes" id="UP001327560">
    <property type="component" value="Chromosome 1"/>
</dbReference>
<dbReference type="GO" id="GO:0003677">
    <property type="term" value="F:DNA binding"/>
    <property type="evidence" value="ECO:0007669"/>
    <property type="project" value="UniProtKB-KW"/>
</dbReference>
<evidence type="ECO:0000256" key="9">
    <source>
        <dbReference type="ARBA" id="ARBA00070748"/>
    </source>
</evidence>
<keyword evidence="2" id="KW-0677">Repeat</keyword>
<dbReference type="EMBL" id="CP136890">
    <property type="protein sequence ID" value="WOK94272.1"/>
    <property type="molecule type" value="Genomic_DNA"/>
</dbReference>
<dbReference type="Pfam" id="PF00249">
    <property type="entry name" value="Myb_DNA-binding"/>
    <property type="match status" value="2"/>
</dbReference>
<comment type="function">
    <text evidence="8">Transcription activator involved in the spatiotemporal regulation of flavonoid biosynthesis specifically in the corms of Montbretia. Activates the promoters of enzymes involved in the biosynthesis of the flavonol kaempferol and the flavonol-glycoside kaempferol-rhamnoside.</text>
</comment>
<evidence type="ECO:0000256" key="1">
    <source>
        <dbReference type="ARBA" id="ARBA00004123"/>
    </source>
</evidence>
<dbReference type="InterPro" id="IPR001005">
    <property type="entry name" value="SANT/Myb"/>
</dbReference>
<dbReference type="SMART" id="SM00717">
    <property type="entry name" value="SANT"/>
    <property type="match status" value="2"/>
</dbReference>
<evidence type="ECO:0000259" key="12">
    <source>
        <dbReference type="PROSITE" id="PS51294"/>
    </source>
</evidence>
<keyword evidence="5" id="KW-0010">Activator</keyword>
<keyword evidence="6" id="KW-0804">Transcription</keyword>
<dbReference type="PROSITE" id="PS50090">
    <property type="entry name" value="MYB_LIKE"/>
    <property type="match status" value="2"/>
</dbReference>
<feature type="domain" description="Myb-like" evidence="11">
    <location>
        <begin position="9"/>
        <end position="61"/>
    </location>
</feature>
<evidence type="ECO:0000256" key="3">
    <source>
        <dbReference type="ARBA" id="ARBA00023015"/>
    </source>
</evidence>
<feature type="domain" description="HTH myb-type" evidence="12">
    <location>
        <begin position="62"/>
        <end position="116"/>
    </location>
</feature>